<evidence type="ECO:0000313" key="5">
    <source>
        <dbReference type="EMBL" id="MDC8770432.1"/>
    </source>
</evidence>
<gene>
    <name evidence="5" type="ORF">PRZ03_02525</name>
</gene>
<dbReference type="PANTHER" id="PTHR38445">
    <property type="entry name" value="HTH-TYPE TRANSCRIPTIONAL REPRESSOR YTRA"/>
    <property type="match status" value="1"/>
</dbReference>
<keyword evidence="6" id="KW-1185">Reference proteome</keyword>
<dbReference type="RefSeq" id="WP_273598870.1">
    <property type="nucleotide sequence ID" value="NZ_JAQQXT010000001.1"/>
</dbReference>
<evidence type="ECO:0000256" key="2">
    <source>
        <dbReference type="ARBA" id="ARBA00023125"/>
    </source>
</evidence>
<keyword evidence="2" id="KW-0238">DNA-binding</keyword>
<name>A0ABT5KAN4_9BURK</name>
<dbReference type="SUPFAM" id="SSF46785">
    <property type="entry name" value="Winged helix' DNA-binding domain"/>
    <property type="match status" value="1"/>
</dbReference>
<dbReference type="InterPro" id="IPR036388">
    <property type="entry name" value="WH-like_DNA-bd_sf"/>
</dbReference>
<proteinExistence type="predicted"/>
<dbReference type="Pfam" id="PF00392">
    <property type="entry name" value="GntR"/>
    <property type="match status" value="1"/>
</dbReference>
<feature type="domain" description="HTH gntR-type" evidence="4">
    <location>
        <begin position="16"/>
        <end position="84"/>
    </location>
</feature>
<organism evidence="5 6">
    <name type="scientific">Roseateles albus</name>
    <dbReference type="NCBI Taxonomy" id="2987525"/>
    <lineage>
        <taxon>Bacteria</taxon>
        <taxon>Pseudomonadati</taxon>
        <taxon>Pseudomonadota</taxon>
        <taxon>Betaproteobacteria</taxon>
        <taxon>Burkholderiales</taxon>
        <taxon>Sphaerotilaceae</taxon>
        <taxon>Roseateles</taxon>
    </lineage>
</organism>
<dbReference type="Gene3D" id="1.10.10.10">
    <property type="entry name" value="Winged helix-like DNA-binding domain superfamily/Winged helix DNA-binding domain"/>
    <property type="match status" value="1"/>
</dbReference>
<dbReference type="PROSITE" id="PS50949">
    <property type="entry name" value="HTH_GNTR"/>
    <property type="match status" value="1"/>
</dbReference>
<evidence type="ECO:0000256" key="1">
    <source>
        <dbReference type="ARBA" id="ARBA00023015"/>
    </source>
</evidence>
<evidence type="ECO:0000259" key="4">
    <source>
        <dbReference type="PROSITE" id="PS50949"/>
    </source>
</evidence>
<keyword evidence="3" id="KW-0804">Transcription</keyword>
<keyword evidence="1" id="KW-0805">Transcription regulation</keyword>
<protein>
    <submittedName>
        <fullName evidence="5">GntR family transcriptional regulator</fullName>
    </submittedName>
</protein>
<reference evidence="5 6" key="1">
    <citation type="submission" date="2022-10" db="EMBL/GenBank/DDBJ databases">
        <title>Paucibacter sp. hw1 Genome sequencing.</title>
        <authorList>
            <person name="Park S."/>
        </authorList>
    </citation>
    <scope>NUCLEOTIDE SEQUENCE [LARGE SCALE GENOMIC DNA]</scope>
    <source>
        <strain evidence="6">hw1</strain>
    </source>
</reference>
<accession>A0ABT5KAN4</accession>
<dbReference type="PANTHER" id="PTHR38445:SF7">
    <property type="entry name" value="GNTR-FAMILY TRANSCRIPTIONAL REGULATOR"/>
    <property type="match status" value="1"/>
</dbReference>
<evidence type="ECO:0000313" key="6">
    <source>
        <dbReference type="Proteomes" id="UP001221189"/>
    </source>
</evidence>
<dbReference type="Proteomes" id="UP001221189">
    <property type="component" value="Unassembled WGS sequence"/>
</dbReference>
<dbReference type="CDD" id="cd07377">
    <property type="entry name" value="WHTH_GntR"/>
    <property type="match status" value="1"/>
</dbReference>
<comment type="caution">
    <text evidence="5">The sequence shown here is derived from an EMBL/GenBank/DDBJ whole genome shotgun (WGS) entry which is preliminary data.</text>
</comment>
<evidence type="ECO:0000256" key="3">
    <source>
        <dbReference type="ARBA" id="ARBA00023163"/>
    </source>
</evidence>
<sequence length="135" mass="14917">MSADGFFFQINTGSTEPIYRQLVEQVRRRVASGQLVAGQEIPSVREVAQALAVHPMTISKAYSLLEAEGLLERRRGLAMRVAAQHSKAQPALDRLELLRPTLERAAAEVHQLEVSTRQALQLFDQILNQEKGGAA</sequence>
<dbReference type="InterPro" id="IPR000524">
    <property type="entry name" value="Tscrpt_reg_HTH_GntR"/>
</dbReference>
<dbReference type="InterPro" id="IPR036390">
    <property type="entry name" value="WH_DNA-bd_sf"/>
</dbReference>
<dbReference type="SMART" id="SM00345">
    <property type="entry name" value="HTH_GNTR"/>
    <property type="match status" value="1"/>
</dbReference>
<dbReference type="EMBL" id="JAQQXT010000001">
    <property type="protein sequence ID" value="MDC8770432.1"/>
    <property type="molecule type" value="Genomic_DNA"/>
</dbReference>